<dbReference type="InterPro" id="IPR014710">
    <property type="entry name" value="RmlC-like_jellyroll"/>
</dbReference>
<comment type="caution">
    <text evidence="3">The sequence shown here is derived from an EMBL/GenBank/DDBJ whole genome shotgun (WGS) entry which is preliminary data.</text>
</comment>
<dbReference type="GO" id="GO:0046872">
    <property type="term" value="F:metal ion binding"/>
    <property type="evidence" value="ECO:0007669"/>
    <property type="project" value="UniProtKB-KW"/>
</dbReference>
<dbReference type="InterPro" id="IPR011051">
    <property type="entry name" value="RmlC_Cupin_sf"/>
</dbReference>
<proteinExistence type="predicted"/>
<reference evidence="3 4" key="1">
    <citation type="submission" date="2020-08" db="EMBL/GenBank/DDBJ databases">
        <title>Genomic Encyclopedia of Type Strains, Phase III (KMG-III): the genomes of soil and plant-associated and newly described type strains.</title>
        <authorList>
            <person name="Whitman W."/>
        </authorList>
    </citation>
    <scope>NUCLEOTIDE SEQUENCE [LARGE SCALE GENOMIC DNA]</scope>
    <source>
        <strain evidence="3 4">CECT 7753</strain>
    </source>
</reference>
<dbReference type="Gene3D" id="2.60.120.10">
    <property type="entry name" value="Jelly Rolls"/>
    <property type="match status" value="1"/>
</dbReference>
<dbReference type="Pfam" id="PF07883">
    <property type="entry name" value="Cupin_2"/>
    <property type="match status" value="1"/>
</dbReference>
<name>A0A7W5E7C3_9BURK</name>
<evidence type="ECO:0000313" key="3">
    <source>
        <dbReference type="EMBL" id="MBB3219391.1"/>
    </source>
</evidence>
<evidence type="ECO:0000313" key="4">
    <source>
        <dbReference type="Proteomes" id="UP000584325"/>
    </source>
</evidence>
<gene>
    <name evidence="3" type="ORF">FHS02_000178</name>
</gene>
<dbReference type="Proteomes" id="UP000584325">
    <property type="component" value="Unassembled WGS sequence"/>
</dbReference>
<feature type="domain" description="Cupin type-2" evidence="2">
    <location>
        <begin position="110"/>
        <end position="180"/>
    </location>
</feature>
<dbReference type="InterPro" id="IPR051610">
    <property type="entry name" value="GPI/OXD"/>
</dbReference>
<evidence type="ECO:0000256" key="1">
    <source>
        <dbReference type="ARBA" id="ARBA00022723"/>
    </source>
</evidence>
<keyword evidence="1" id="KW-0479">Metal-binding</keyword>
<dbReference type="SUPFAM" id="SSF51182">
    <property type="entry name" value="RmlC-like cupins"/>
    <property type="match status" value="1"/>
</dbReference>
<dbReference type="PANTHER" id="PTHR35848">
    <property type="entry name" value="OXALATE-BINDING PROTEIN"/>
    <property type="match status" value="1"/>
</dbReference>
<organism evidence="3 4">
    <name type="scientific">Pseudoduganella umbonata</name>
    <dbReference type="NCBI Taxonomy" id="864828"/>
    <lineage>
        <taxon>Bacteria</taxon>
        <taxon>Pseudomonadati</taxon>
        <taxon>Pseudomonadota</taxon>
        <taxon>Betaproteobacteria</taxon>
        <taxon>Burkholderiales</taxon>
        <taxon>Oxalobacteraceae</taxon>
        <taxon>Telluria group</taxon>
        <taxon>Pseudoduganella</taxon>
    </lineage>
</organism>
<accession>A0A7W5E7C3</accession>
<protein>
    <submittedName>
        <fullName evidence="3">Putative cupin superfamily protein</fullName>
    </submittedName>
</protein>
<dbReference type="AlphaFoldDB" id="A0A7W5E7C3"/>
<sequence length="215" mass="23735">MKFRVEFHPKTPPGTCVTICEISMSRQFTIRPRRHSTYIRNECRVSLQENKNPTVNLTAMNTIPLAINAPDAAPRTRASLLPSPFAEMTAGRVKQPLGDIFELKNFGVNRCTLAPGSISALLHRHTTQDEFIYLLAGEAVLVTDEGEMILTPGMCAGFKAGGRAHRLENRSAAEAVFLEIGDRSAGDTAIYPRDDLAAVFDEGTWRFTHKDGSPY</sequence>
<evidence type="ECO:0000259" key="2">
    <source>
        <dbReference type="Pfam" id="PF07883"/>
    </source>
</evidence>
<dbReference type="EMBL" id="JACHXS010000001">
    <property type="protein sequence ID" value="MBB3219391.1"/>
    <property type="molecule type" value="Genomic_DNA"/>
</dbReference>
<dbReference type="RefSeq" id="WP_307722189.1">
    <property type="nucleotide sequence ID" value="NZ_CP040017.1"/>
</dbReference>
<dbReference type="CDD" id="cd02224">
    <property type="entry name" value="cupin_SPO2919-like"/>
    <property type="match status" value="1"/>
</dbReference>
<dbReference type="PANTHER" id="PTHR35848:SF9">
    <property type="entry name" value="SLL1358 PROTEIN"/>
    <property type="match status" value="1"/>
</dbReference>
<dbReference type="InterPro" id="IPR013096">
    <property type="entry name" value="Cupin_2"/>
</dbReference>